<feature type="transmembrane region" description="Helical" evidence="7">
    <location>
        <begin position="339"/>
        <end position="356"/>
    </location>
</feature>
<dbReference type="InterPro" id="IPR020846">
    <property type="entry name" value="MFS_dom"/>
</dbReference>
<dbReference type="Gene3D" id="1.20.1250.20">
    <property type="entry name" value="MFS general substrate transporter like domains"/>
    <property type="match status" value="2"/>
</dbReference>
<evidence type="ECO:0000256" key="1">
    <source>
        <dbReference type="ARBA" id="ARBA00004651"/>
    </source>
</evidence>
<feature type="transmembrane region" description="Helical" evidence="7">
    <location>
        <begin position="162"/>
        <end position="187"/>
    </location>
</feature>
<comment type="subcellular location">
    <subcellularLocation>
        <location evidence="1">Cell membrane</location>
        <topology evidence="1">Multi-pass membrane protein</topology>
    </subcellularLocation>
</comment>
<dbReference type="EMBL" id="SOHE01000016">
    <property type="protein sequence ID" value="TFD54472.1"/>
    <property type="molecule type" value="Genomic_DNA"/>
</dbReference>
<dbReference type="PROSITE" id="PS00216">
    <property type="entry name" value="SUGAR_TRANSPORT_1"/>
    <property type="match status" value="1"/>
</dbReference>
<comment type="caution">
    <text evidence="9">The sequence shown here is derived from an EMBL/GenBank/DDBJ whole genome shotgun (WGS) entry which is preliminary data.</text>
</comment>
<feature type="transmembrane region" description="Helical" evidence="7">
    <location>
        <begin position="40"/>
        <end position="57"/>
    </location>
</feature>
<feature type="transmembrane region" description="Helical" evidence="7">
    <location>
        <begin position="377"/>
        <end position="404"/>
    </location>
</feature>
<dbReference type="Proteomes" id="UP000297447">
    <property type="component" value="Unassembled WGS sequence"/>
</dbReference>
<feature type="transmembrane region" description="Helical" evidence="7">
    <location>
        <begin position="250"/>
        <end position="272"/>
    </location>
</feature>
<evidence type="ECO:0000256" key="2">
    <source>
        <dbReference type="ARBA" id="ARBA00022448"/>
    </source>
</evidence>
<evidence type="ECO:0000256" key="7">
    <source>
        <dbReference type="SAM" id="Phobius"/>
    </source>
</evidence>
<sequence length="453" mass="48532">MSTPTQAPPVTPTSPVPANTKARRAALAAFLGGTLEYYDYFIYAAASALIFGEIFFADSGTTGTMLSLATFGVAYVARPFGAVILGHFGDKYGRKKILIVTLSMMGFSTFLIGCLPDYDSIGYFAPMLLVVLRLAQGISAGGETAGASSLTVEHAPANKRGLFASWIMNGISAGLILASLVFIPIAAMPDDVLYSWGWRIPFWSSAIVLLVAYFVRRAVEEPEIFADVQVNNDTAKIPIVALFRDDWRGVLRLAACSLFTMVNAMVTVFALAYATGTVGLDRSMMLGVAVACNVLALFTQPFSGWLSDRFGRRPVFIVGCLGCAVFIFAYFSAIATGNWVLIFGAGLVLTGIFYSMPNGIYPAFFTEMFHVKVRYTGMAVGLQIGLVCAGFTPLLATAMVGGVAENWAPVAWLTAIICVVSAIAAFTARETYRTPLAELGVRKSHAPSTVRVR</sequence>
<organism evidence="9 10">
    <name type="scientific">Cryobacterium frigoriphilum</name>
    <dbReference type="NCBI Taxonomy" id="1259150"/>
    <lineage>
        <taxon>Bacteria</taxon>
        <taxon>Bacillati</taxon>
        <taxon>Actinomycetota</taxon>
        <taxon>Actinomycetes</taxon>
        <taxon>Micrococcales</taxon>
        <taxon>Microbacteriaceae</taxon>
        <taxon>Cryobacterium</taxon>
    </lineage>
</organism>
<gene>
    <name evidence="9" type="ORF">E3T55_03305</name>
</gene>
<feature type="transmembrane region" description="Helical" evidence="7">
    <location>
        <begin position="121"/>
        <end position="141"/>
    </location>
</feature>
<dbReference type="Pfam" id="PF07690">
    <property type="entry name" value="MFS_1"/>
    <property type="match status" value="1"/>
</dbReference>
<feature type="transmembrane region" description="Helical" evidence="7">
    <location>
        <begin position="284"/>
        <end position="303"/>
    </location>
</feature>
<name>A0A4R9A9Q2_9MICO</name>
<keyword evidence="6 7" id="KW-0472">Membrane</keyword>
<keyword evidence="4 7" id="KW-0812">Transmembrane</keyword>
<dbReference type="GO" id="GO:0022857">
    <property type="term" value="F:transmembrane transporter activity"/>
    <property type="evidence" value="ECO:0007669"/>
    <property type="project" value="InterPro"/>
</dbReference>
<dbReference type="RefSeq" id="WP_134518147.1">
    <property type="nucleotide sequence ID" value="NZ_SOHE01000016.1"/>
</dbReference>
<feature type="transmembrane region" description="Helical" evidence="7">
    <location>
        <begin position="63"/>
        <end position="85"/>
    </location>
</feature>
<evidence type="ECO:0000256" key="6">
    <source>
        <dbReference type="ARBA" id="ARBA00023136"/>
    </source>
</evidence>
<dbReference type="InterPro" id="IPR011701">
    <property type="entry name" value="MFS"/>
</dbReference>
<accession>A0A4R9A9Q2</accession>
<feature type="transmembrane region" description="Helical" evidence="7">
    <location>
        <begin position="193"/>
        <end position="215"/>
    </location>
</feature>
<keyword evidence="5 7" id="KW-1133">Transmembrane helix</keyword>
<dbReference type="OrthoDB" id="8953821at2"/>
<evidence type="ECO:0000256" key="4">
    <source>
        <dbReference type="ARBA" id="ARBA00022692"/>
    </source>
</evidence>
<dbReference type="PROSITE" id="PS50850">
    <property type="entry name" value="MFS"/>
    <property type="match status" value="1"/>
</dbReference>
<keyword evidence="10" id="KW-1185">Reference proteome</keyword>
<feature type="transmembrane region" description="Helical" evidence="7">
    <location>
        <begin position="97"/>
        <end position="115"/>
    </location>
</feature>
<dbReference type="InterPro" id="IPR005829">
    <property type="entry name" value="Sugar_transporter_CS"/>
</dbReference>
<keyword evidence="2" id="KW-0813">Transport</keyword>
<protein>
    <submittedName>
        <fullName evidence="9">MFS transporter</fullName>
    </submittedName>
</protein>
<dbReference type="GO" id="GO:0005886">
    <property type="term" value="C:plasma membrane"/>
    <property type="evidence" value="ECO:0007669"/>
    <property type="project" value="UniProtKB-SubCell"/>
</dbReference>
<evidence type="ECO:0000256" key="3">
    <source>
        <dbReference type="ARBA" id="ARBA00022475"/>
    </source>
</evidence>
<feature type="transmembrane region" description="Helical" evidence="7">
    <location>
        <begin position="410"/>
        <end position="428"/>
    </location>
</feature>
<dbReference type="SUPFAM" id="SSF103473">
    <property type="entry name" value="MFS general substrate transporter"/>
    <property type="match status" value="1"/>
</dbReference>
<dbReference type="InterPro" id="IPR036259">
    <property type="entry name" value="MFS_trans_sf"/>
</dbReference>
<evidence type="ECO:0000313" key="9">
    <source>
        <dbReference type="EMBL" id="TFD54472.1"/>
    </source>
</evidence>
<dbReference type="Pfam" id="PF00083">
    <property type="entry name" value="Sugar_tr"/>
    <property type="match status" value="1"/>
</dbReference>
<dbReference type="PANTHER" id="PTHR43045:SF1">
    <property type="entry name" value="SHIKIMATE TRANSPORTER"/>
    <property type="match status" value="1"/>
</dbReference>
<feature type="domain" description="Major facilitator superfamily (MFS) profile" evidence="8">
    <location>
        <begin position="25"/>
        <end position="433"/>
    </location>
</feature>
<feature type="transmembrane region" description="Helical" evidence="7">
    <location>
        <begin position="315"/>
        <end position="333"/>
    </location>
</feature>
<evidence type="ECO:0000313" key="10">
    <source>
        <dbReference type="Proteomes" id="UP000297447"/>
    </source>
</evidence>
<evidence type="ECO:0000256" key="5">
    <source>
        <dbReference type="ARBA" id="ARBA00022989"/>
    </source>
</evidence>
<keyword evidence="3" id="KW-1003">Cell membrane</keyword>
<reference evidence="9 10" key="1">
    <citation type="submission" date="2019-03" db="EMBL/GenBank/DDBJ databases">
        <title>Genomics of glacier-inhabiting Cryobacterium strains.</title>
        <authorList>
            <person name="Liu Q."/>
            <person name="Xin Y.-H."/>
        </authorList>
    </citation>
    <scope>NUCLEOTIDE SEQUENCE [LARGE SCALE GENOMIC DNA]</scope>
    <source>
        <strain evidence="9 10">Hh14</strain>
    </source>
</reference>
<proteinExistence type="predicted"/>
<dbReference type="CDD" id="cd17369">
    <property type="entry name" value="MFS_ShiA_like"/>
    <property type="match status" value="1"/>
</dbReference>
<dbReference type="AlphaFoldDB" id="A0A4R9A9Q2"/>
<dbReference type="InterPro" id="IPR005828">
    <property type="entry name" value="MFS_sugar_transport-like"/>
</dbReference>
<dbReference type="PANTHER" id="PTHR43045">
    <property type="entry name" value="SHIKIMATE TRANSPORTER"/>
    <property type="match status" value="1"/>
</dbReference>
<evidence type="ECO:0000259" key="8">
    <source>
        <dbReference type="PROSITE" id="PS50850"/>
    </source>
</evidence>